<feature type="domain" description="NUP210 Ig-like" evidence="3">
    <location>
        <begin position="112"/>
        <end position="199"/>
    </location>
</feature>
<protein>
    <recommendedName>
        <fullName evidence="3">NUP210 Ig-like domain-containing protein</fullName>
    </recommendedName>
</protein>
<sequence length="1516" mass="174771">MKFALILALGILNAISGSKISNKNILLPLADIEVEYEITAEGGCFDWSASNNAIIVTGQDSQGCLKSIGKVKVITKTPSQTFIYVKSKSSDTTQFIVEVVVQEISRISIITKQKQLDLDTQEELHVQAYDDKDNTFTTLEGLKFNWIVGQLEMVKFSESGLKVSEKRARLEFNSDIIVVKGKKEGKEKVFASIIEKKYQVNLIETNVDLVVIQKFQFFPDYPVYYLPTFSMIQFHLLRADGKTLIQLPSKAHQWSTTSTISTIDQNGVLKTQTIEKNLNLKVLNSNYNYIQAIYHVVNPKFIDIDIWEDGKEKREGKVTHLIVGRLYRFQAYLKDELNQRIYSTNQEFSYDCKDIILNEQTIISYVEKQNVKLTFKRESLESFTNIHFVQPIQIQTVFKTYIHLPINEQYNLVVNGGSGHYKYQSRYQSPFIFEILSPQTLVAQDLGENILIIYDQFNVYNNLEITVYVTDVSQILPFERRKEFIVKEADDTFYQAIGDPKIGNYTQCRSVKFTLDNFDIFTTQQIKGDLSNYLVCNGLNLLSSTPGQYNLQINTQKISVTQQVRVYDYLHFEKSEYYVTPHSTITTKVFGGPTTWDQTPYNEKLSEGITKIDMEKYHFNCFQEKAQFIITRINKQSDLLPNPKLVSNTLPVICQLPSAFKIFNEKNQEVSWLFKEETIQINIVAVYNKYLYYNSSSLQLNYFTRGLKYQNRYLSYDIQSGISDCKFIVASENYTDHKDVFPIIQSELDLIVHHTLKLIPSGEQYVLIDQIVFFRIESSTNNIQCQYDNNIIGCQKDSVTITPKKLGQFQLVVYDLSLNYSVSATLNVINPSQLNLELSQQITVVGNSINATSFFNNHNKLVYVTNWTPLHLIDNFGFNNINQANNQFIITPNREGLFKLQTQYDSINSNQVDLKVYPKLQAETVYMPTECETHVIFIHYPQFTYSVSSSQNLEASVSQNIVTIKSKAENGYYIVTVFLRSNNLLIDTVNIPVVVNNPNQVILYYGRKVELGSSVRIVANFLIQDHQMNLCLCPTHQISWYLDEKQVQTAPNSMGLSVSTVVIGKINIRIKAYDLEAQTLLEVERLNSYTRNLFINTKALYHVPLLIPTNSKLALGQDIKQIEQLKLNLPNIIESDSITLEPQLLLATTPMLIQVEEIYQMYPMSEFVSLRVDEKIEIEIAYLNQEGYQFEDIEDNKFEVLGYTRHIIQIKVNKNGIEIQGFQEGFALIKLSCGNQKIDYIFVKVGVTLQQIKAYLGSTVTYNIDNSDNPIWNSNCGSFKANLLTIEEESNECFVEVKDQLNKFKIDLQVIRPSHIIIDADKEHNSLNIKLNVNPKIPSSNQVNPNFNITVEIDQKQWFELQSTDNPYEYYIKPIIAQDNTPMPKKVKVNAFIKNKYINLDGSKEITYEREFYLPMKEIFISNGQPIQTLRIPYYRNVEKIHQDNHLQGLITTQFSQGQVEIVFDFSQCHEPTEGEVQFENNQKIRVKFMQDSNYELIIFLAALVFFVLVVMNYFR</sequence>
<feature type="signal peptide" evidence="2">
    <location>
        <begin position="1"/>
        <end position="17"/>
    </location>
</feature>
<proteinExistence type="predicted"/>
<evidence type="ECO:0000313" key="5">
    <source>
        <dbReference type="Proteomes" id="UP000692954"/>
    </source>
</evidence>
<feature type="transmembrane region" description="Helical" evidence="1">
    <location>
        <begin position="1497"/>
        <end position="1515"/>
    </location>
</feature>
<keyword evidence="1" id="KW-1133">Transmembrane helix</keyword>
<evidence type="ECO:0000313" key="4">
    <source>
        <dbReference type="EMBL" id="CAD8116683.1"/>
    </source>
</evidence>
<gene>
    <name evidence="4" type="ORF">PSON_ATCC_30995.1.T1110173</name>
</gene>
<dbReference type="OrthoDB" id="361283at2759"/>
<dbReference type="InterPro" id="IPR055097">
    <property type="entry name" value="Ig_NUP210_2nd"/>
</dbReference>
<keyword evidence="1" id="KW-0472">Membrane</keyword>
<organism evidence="4 5">
    <name type="scientific">Paramecium sonneborni</name>
    <dbReference type="NCBI Taxonomy" id="65129"/>
    <lineage>
        <taxon>Eukaryota</taxon>
        <taxon>Sar</taxon>
        <taxon>Alveolata</taxon>
        <taxon>Ciliophora</taxon>
        <taxon>Intramacronucleata</taxon>
        <taxon>Oligohymenophorea</taxon>
        <taxon>Peniculida</taxon>
        <taxon>Parameciidae</taxon>
        <taxon>Paramecium</taxon>
    </lineage>
</organism>
<reference evidence="4" key="1">
    <citation type="submission" date="2021-01" db="EMBL/GenBank/DDBJ databases">
        <authorList>
            <consortium name="Genoscope - CEA"/>
            <person name="William W."/>
        </authorList>
    </citation>
    <scope>NUCLEOTIDE SEQUENCE</scope>
</reference>
<evidence type="ECO:0000259" key="3">
    <source>
        <dbReference type="Pfam" id="PF22969"/>
    </source>
</evidence>
<evidence type="ECO:0000256" key="2">
    <source>
        <dbReference type="SAM" id="SignalP"/>
    </source>
</evidence>
<keyword evidence="2" id="KW-0732">Signal</keyword>
<dbReference type="PANTHER" id="PTHR23019">
    <property type="entry name" value="NUCLEAR PORE MEMBRANE GLYCOPROTEIN GP210-RELATED"/>
    <property type="match status" value="1"/>
</dbReference>
<name>A0A8S1QLS8_9CILI</name>
<dbReference type="Pfam" id="PF22969">
    <property type="entry name" value="Ig_NUP210_2nd"/>
    <property type="match status" value="1"/>
</dbReference>
<dbReference type="InterPro" id="IPR045197">
    <property type="entry name" value="NUP210-like"/>
</dbReference>
<accession>A0A8S1QLS8</accession>
<dbReference type="PANTHER" id="PTHR23019:SF0">
    <property type="entry name" value="NUCLEAR PORE MEMBRANE GLYCOPROTEIN 210"/>
    <property type="match status" value="1"/>
</dbReference>
<comment type="caution">
    <text evidence="4">The sequence shown here is derived from an EMBL/GenBank/DDBJ whole genome shotgun (WGS) entry which is preliminary data.</text>
</comment>
<evidence type="ECO:0000256" key="1">
    <source>
        <dbReference type="SAM" id="Phobius"/>
    </source>
</evidence>
<keyword evidence="1" id="KW-0812">Transmembrane</keyword>
<dbReference type="Proteomes" id="UP000692954">
    <property type="component" value="Unassembled WGS sequence"/>
</dbReference>
<dbReference type="EMBL" id="CAJJDN010000111">
    <property type="protein sequence ID" value="CAD8116683.1"/>
    <property type="molecule type" value="Genomic_DNA"/>
</dbReference>
<keyword evidence="5" id="KW-1185">Reference proteome</keyword>
<feature type="chain" id="PRO_5035842902" description="NUP210 Ig-like domain-containing protein" evidence="2">
    <location>
        <begin position="18"/>
        <end position="1516"/>
    </location>
</feature>